<evidence type="ECO:0000256" key="1">
    <source>
        <dbReference type="SAM" id="MobiDB-lite"/>
    </source>
</evidence>
<feature type="transmembrane region" description="Helical" evidence="2">
    <location>
        <begin position="875"/>
        <end position="895"/>
    </location>
</feature>
<dbReference type="InterPro" id="IPR019286">
    <property type="entry name" value="DUF2339_TM"/>
</dbReference>
<dbReference type="Pfam" id="PF10101">
    <property type="entry name" value="DUF2339"/>
    <property type="match status" value="1"/>
</dbReference>
<gene>
    <name evidence="3" type="ORF">SAMN05421830_109126</name>
</gene>
<feature type="transmembrane region" description="Helical" evidence="2">
    <location>
        <begin position="597"/>
        <end position="614"/>
    </location>
</feature>
<keyword evidence="4" id="KW-1185">Reference proteome</keyword>
<feature type="transmembrane region" description="Helical" evidence="2">
    <location>
        <begin position="295"/>
        <end position="312"/>
    </location>
</feature>
<feature type="transmembrane region" description="Helical" evidence="2">
    <location>
        <begin position="428"/>
        <end position="447"/>
    </location>
</feature>
<accession>A0A8G2C499</accession>
<feature type="transmembrane region" description="Helical" evidence="2">
    <location>
        <begin position="510"/>
        <end position="529"/>
    </location>
</feature>
<feature type="transmembrane region" description="Helical" evidence="2">
    <location>
        <begin position="192"/>
        <end position="209"/>
    </location>
</feature>
<feature type="transmembrane region" description="Helical" evidence="2">
    <location>
        <begin position="620"/>
        <end position="638"/>
    </location>
</feature>
<keyword evidence="2" id="KW-1133">Transmembrane helix</keyword>
<feature type="transmembrane region" description="Helical" evidence="2">
    <location>
        <begin position="850"/>
        <end position="869"/>
    </location>
</feature>
<feature type="transmembrane region" description="Helical" evidence="2">
    <location>
        <begin position="26"/>
        <end position="45"/>
    </location>
</feature>
<feature type="transmembrane region" description="Helical" evidence="2">
    <location>
        <begin position="650"/>
        <end position="668"/>
    </location>
</feature>
<feature type="transmembrane region" description="Helical" evidence="2">
    <location>
        <begin position="379"/>
        <end position="396"/>
    </location>
</feature>
<keyword evidence="2" id="KW-0812">Transmembrane</keyword>
<dbReference type="Proteomes" id="UP000199581">
    <property type="component" value="Unassembled WGS sequence"/>
</dbReference>
<dbReference type="PANTHER" id="PTHR38434">
    <property type="entry name" value="BLL2549 PROTEIN"/>
    <property type="match status" value="1"/>
</dbReference>
<organism evidence="3 4">
    <name type="scientific">Desulfomicrobium norvegicum (strain DSM 1741 / NCIMB 8310)</name>
    <name type="common">Desulfovibrio baculatus (strain Norway 4)</name>
    <name type="synonym">Desulfovibrio desulfuricans (strain Norway 4)</name>
    <dbReference type="NCBI Taxonomy" id="52561"/>
    <lineage>
        <taxon>Bacteria</taxon>
        <taxon>Pseudomonadati</taxon>
        <taxon>Thermodesulfobacteriota</taxon>
        <taxon>Desulfovibrionia</taxon>
        <taxon>Desulfovibrionales</taxon>
        <taxon>Desulfomicrobiaceae</taxon>
        <taxon>Desulfomicrobium</taxon>
    </lineage>
</organism>
<feature type="transmembrane region" description="Helical" evidence="2">
    <location>
        <begin position="269"/>
        <end position="289"/>
    </location>
</feature>
<keyword evidence="2" id="KW-0472">Membrane</keyword>
<dbReference type="PIRSF" id="PIRSF035905">
    <property type="entry name" value="UCP035905_mp"/>
    <property type="match status" value="1"/>
</dbReference>
<protein>
    <submittedName>
        <fullName evidence="3">Uncharacterized membrane protein</fullName>
    </submittedName>
</protein>
<feature type="transmembrane region" description="Helical" evidence="2">
    <location>
        <begin position="453"/>
        <end position="472"/>
    </location>
</feature>
<sequence length="904" mass="98218">MRIVLGILILLSFLGALDDWWRSPVLLVLPVLGVVCFVLASRIAAQDRKIRELEKLLRAQFREQKAAADSSPMGAAAHAGATTASAPSGSGRQFAAPTDDESVFGWNEGADPGENFTFSAQEETSPAAPSQAVREAKPAAPDWLATAWSQALAWLTGGNPVVKVGLVVLFFGVSFLLKYASDHSLLPVELRMAGAGMLGVVLLALGWRLRHGNPVYALLVQGGGVGVLYLTIFAAARFLDMIPPLWALILMCAVVVFSGILAVLQNASALAVFGAAGGFLAPILLSTGQGSHVQLFGYYALLNLGVLGVAWYRTWRVLNLLGFACTFGIGALWGARFYAPEYFSTTEPFLILFFLMYGTVSILFARANSEQGRTRLDSALVFGLPLAAFGLQMALVRDMEMGGAFSCLGLALWYILPLKLMWKRSGGLGLLAEAHLALGVIFLSLAVPMALNASWTASTWALEGAGMIWLGLRQKRLVTRIFGLLLQVGAAVAFAASLSLWSLHLNEGHLLAGLFLGLGGFFSSWSYWACPEARLSREEQLPLALGLWGAAWWYGTWFFWAGEQVRPDPIFLAATLGTLGVWTVMHRRTLWFMPRHLAQFTVVLLLCSAVLWSGHPAADWGWIGWPLAVLAQFGMLFALEERWDARVRGWVHTLSAILVAVLALREAHRQVLIHVVQSGSWADAAAAVTGVLLLIVIVFPRLDWPLRRHFAAYLRAGGALAAFLLLWWIGACFVSGNPRPLPYVPILNPLDLTQALVLVTLAVWARKAVTHDVITDRRVERILPAVFALWAFVWMNVVVARTVHFLGDVPYAMESMFRSDVLQAAYSVLWSLAALGAMLLGRVRALRQSWLAGAGLLAVVVGKLFLIDLDGRGTVARIVSFLGVGLLMLVVGYFCPLPPKGEKS</sequence>
<feature type="transmembrane region" description="Helical" evidence="2">
    <location>
        <begin position="317"/>
        <end position="337"/>
    </location>
</feature>
<feature type="transmembrane region" description="Helical" evidence="2">
    <location>
        <begin position="161"/>
        <end position="180"/>
    </location>
</feature>
<dbReference type="PANTHER" id="PTHR38434:SF1">
    <property type="entry name" value="BLL2549 PROTEIN"/>
    <property type="match status" value="1"/>
</dbReference>
<feature type="transmembrane region" description="Helical" evidence="2">
    <location>
        <begin position="680"/>
        <end position="700"/>
    </location>
</feature>
<evidence type="ECO:0000313" key="4">
    <source>
        <dbReference type="Proteomes" id="UP000199581"/>
    </source>
</evidence>
<comment type="caution">
    <text evidence="3">The sequence shown here is derived from an EMBL/GenBank/DDBJ whole genome shotgun (WGS) entry which is preliminary data.</text>
</comment>
<feature type="compositionally biased region" description="Low complexity" evidence="1">
    <location>
        <begin position="68"/>
        <end position="91"/>
    </location>
</feature>
<name>A0A8G2C499_DESNO</name>
<feature type="transmembrane region" description="Helical" evidence="2">
    <location>
        <begin position="712"/>
        <end position="731"/>
    </location>
</feature>
<feature type="transmembrane region" description="Helical" evidence="2">
    <location>
        <begin position="541"/>
        <end position="562"/>
    </location>
</feature>
<feature type="transmembrane region" description="Helical" evidence="2">
    <location>
        <begin position="785"/>
        <end position="804"/>
    </location>
</feature>
<evidence type="ECO:0000313" key="3">
    <source>
        <dbReference type="EMBL" id="SFL93671.1"/>
    </source>
</evidence>
<evidence type="ECO:0000256" key="2">
    <source>
        <dbReference type="SAM" id="Phobius"/>
    </source>
</evidence>
<feature type="transmembrane region" description="Helical" evidence="2">
    <location>
        <begin position="743"/>
        <end position="764"/>
    </location>
</feature>
<feature type="transmembrane region" description="Helical" evidence="2">
    <location>
        <begin position="402"/>
        <end position="421"/>
    </location>
</feature>
<dbReference type="InterPro" id="IPR014600">
    <property type="entry name" value="UCP035905_mem"/>
</dbReference>
<proteinExistence type="predicted"/>
<dbReference type="EMBL" id="FOTO01000009">
    <property type="protein sequence ID" value="SFL93671.1"/>
    <property type="molecule type" value="Genomic_DNA"/>
</dbReference>
<feature type="transmembrane region" description="Helical" evidence="2">
    <location>
        <begin position="568"/>
        <end position="585"/>
    </location>
</feature>
<feature type="transmembrane region" description="Helical" evidence="2">
    <location>
        <begin position="245"/>
        <end position="264"/>
    </location>
</feature>
<dbReference type="AlphaFoldDB" id="A0A8G2C499"/>
<feature type="transmembrane region" description="Helical" evidence="2">
    <location>
        <begin position="484"/>
        <end position="504"/>
    </location>
</feature>
<feature type="transmembrane region" description="Helical" evidence="2">
    <location>
        <begin position="824"/>
        <end position="843"/>
    </location>
</feature>
<feature type="region of interest" description="Disordered" evidence="1">
    <location>
        <begin position="68"/>
        <end position="96"/>
    </location>
</feature>
<reference evidence="3 4" key="1">
    <citation type="submission" date="2016-10" db="EMBL/GenBank/DDBJ databases">
        <authorList>
            <person name="Varghese N."/>
            <person name="Submissions S."/>
        </authorList>
    </citation>
    <scope>NUCLEOTIDE SEQUENCE [LARGE SCALE GENOMIC DNA]</scope>
    <source>
        <strain evidence="3 4">DSM 1741</strain>
    </source>
</reference>
<feature type="transmembrane region" description="Helical" evidence="2">
    <location>
        <begin position="216"/>
        <end position="239"/>
    </location>
</feature>
<feature type="transmembrane region" description="Helical" evidence="2">
    <location>
        <begin position="349"/>
        <end position="367"/>
    </location>
</feature>